<dbReference type="InterPro" id="IPR001138">
    <property type="entry name" value="Zn2Cys6_DnaBD"/>
</dbReference>
<evidence type="ECO:0000313" key="9">
    <source>
        <dbReference type="Proteomes" id="UP000030752"/>
    </source>
</evidence>
<evidence type="ECO:0000256" key="1">
    <source>
        <dbReference type="ARBA" id="ARBA00022723"/>
    </source>
</evidence>
<dbReference type="GO" id="GO:0045944">
    <property type="term" value="P:positive regulation of transcription by RNA polymerase II"/>
    <property type="evidence" value="ECO:0007669"/>
    <property type="project" value="TreeGrafter"/>
</dbReference>
<dbReference type="GO" id="GO:0003677">
    <property type="term" value="F:DNA binding"/>
    <property type="evidence" value="ECO:0007669"/>
    <property type="project" value="UniProtKB-KW"/>
</dbReference>
<evidence type="ECO:0000313" key="8">
    <source>
        <dbReference type="EMBL" id="ETN45652.1"/>
    </source>
</evidence>
<dbReference type="InParanoid" id="W2SAC8"/>
<accession>W2SAC8</accession>
<organism evidence="8 9">
    <name type="scientific">Cyphellophora europaea (strain CBS 101466)</name>
    <name type="common">Phialophora europaea</name>
    <dbReference type="NCBI Taxonomy" id="1220924"/>
    <lineage>
        <taxon>Eukaryota</taxon>
        <taxon>Fungi</taxon>
        <taxon>Dikarya</taxon>
        <taxon>Ascomycota</taxon>
        <taxon>Pezizomycotina</taxon>
        <taxon>Eurotiomycetes</taxon>
        <taxon>Chaetothyriomycetidae</taxon>
        <taxon>Chaetothyriales</taxon>
        <taxon>Cyphellophoraceae</taxon>
        <taxon>Cyphellophora</taxon>
    </lineage>
</organism>
<dbReference type="CDD" id="cd00067">
    <property type="entry name" value="GAL4"/>
    <property type="match status" value="1"/>
</dbReference>
<proteinExistence type="predicted"/>
<dbReference type="Proteomes" id="UP000030752">
    <property type="component" value="Unassembled WGS sequence"/>
</dbReference>
<dbReference type="Pfam" id="PF04082">
    <property type="entry name" value="Fungal_trans"/>
    <property type="match status" value="1"/>
</dbReference>
<dbReference type="CDD" id="cd12148">
    <property type="entry name" value="fungal_TF_MHR"/>
    <property type="match status" value="1"/>
</dbReference>
<sequence>MSAPGGHDASSNGTTAAEDAGPSRTRTRVSRACTRCRQRKDRCDGATPSCANCLNADQQCSYDPITKKRGLPEGYVRAVEKLWAVTFARVTGLEDYMLLMLHQDRDLLMNIWNHREVGEELHSRWKDSRLFQELEAFLTGIDHSAAAGSKRKRDKEDEDELDGSLDLNAILPPRYALKSFNGVLPGCEPLDTPEARTIQLPPAASELLSHYFKFTHCWFPILDRPQMLRRCYEMTRTATEITSSNGDLAVLAATLAYTSRHAAKLRGNAVPALLDFATMSKLARECVPSTQGSFSLNHLQALLVLALSDTAVGAWESAWRSVGLAARSLLEHSDGLIHGPRDRLATHQGCLVLDTLISIQLDRPPQFRRYDHTAESCLRPDGHEEWETWPGTTAPAFVISCFNGLTRLSALLNNYFCEQQALSSDIANVRADEAINQFNLLSLDYPPASQLGKSETGPPHQNWLKLTHLLAIAYVTSLEPEKVESSIAALTSASKVLRELEKKAASETAFMPAWIMGLMYPIFRQLKSLVDGARYVPPTRHISTLRAIAKQISDVFWPVSEDLTQLLELIVRVQVAAPVSKEPQWQPGSLPSSDIPAQPPRRQPFFPSDPFAQAETSRMPRNISQHPNFMNGSGNLQSIGGPQDWSSSIDITTGKTNLRDGGLTMPAGSGSFTVPSAGTYNPSIATSPSFQGDEIDALFHEMAQLDTTEWTTGRNQGLRDFGFDDLTFEQFCNDPDRLFSAGFIDPQPENLGQRADSDFNMPAILPQSHNLAFDMSRNSWNG</sequence>
<dbReference type="HOGENOM" id="CLU_007607_1_1_1"/>
<dbReference type="SMART" id="SM00066">
    <property type="entry name" value="GAL4"/>
    <property type="match status" value="1"/>
</dbReference>
<dbReference type="VEuPathDB" id="FungiDB:HMPREF1541_09484"/>
<dbReference type="eggNOG" id="ENOG502S3FG">
    <property type="taxonomic scope" value="Eukaryota"/>
</dbReference>
<dbReference type="InterPro" id="IPR052783">
    <property type="entry name" value="Metabolic/Drug-Res_Regulator"/>
</dbReference>
<keyword evidence="3" id="KW-0238">DNA-binding</keyword>
<dbReference type="SUPFAM" id="SSF57701">
    <property type="entry name" value="Zn2/Cys6 DNA-binding domain"/>
    <property type="match status" value="1"/>
</dbReference>
<dbReference type="GO" id="GO:0000981">
    <property type="term" value="F:DNA-binding transcription factor activity, RNA polymerase II-specific"/>
    <property type="evidence" value="ECO:0007669"/>
    <property type="project" value="InterPro"/>
</dbReference>
<dbReference type="GO" id="GO:0008270">
    <property type="term" value="F:zinc ion binding"/>
    <property type="evidence" value="ECO:0007669"/>
    <property type="project" value="InterPro"/>
</dbReference>
<feature type="region of interest" description="Disordered" evidence="6">
    <location>
        <begin position="1"/>
        <end position="31"/>
    </location>
</feature>
<keyword evidence="1" id="KW-0479">Metal-binding</keyword>
<keyword evidence="4" id="KW-0804">Transcription</keyword>
<dbReference type="InterPro" id="IPR007219">
    <property type="entry name" value="XnlR_reg_dom"/>
</dbReference>
<dbReference type="AlphaFoldDB" id="W2SAC8"/>
<dbReference type="PANTHER" id="PTHR47655:SF2">
    <property type="entry name" value="QUINIC ACID UTILIZATION ACTIVATOR"/>
    <property type="match status" value="1"/>
</dbReference>
<dbReference type="GeneID" id="19976823"/>
<evidence type="ECO:0000256" key="5">
    <source>
        <dbReference type="ARBA" id="ARBA00023242"/>
    </source>
</evidence>
<protein>
    <recommendedName>
        <fullName evidence="7">Zn(2)-C6 fungal-type domain-containing protein</fullName>
    </recommendedName>
</protein>
<dbReference type="STRING" id="1220924.W2SAC8"/>
<feature type="domain" description="Zn(2)-C6 fungal-type" evidence="7">
    <location>
        <begin position="32"/>
        <end position="62"/>
    </location>
</feature>
<keyword evidence="2" id="KW-0805">Transcription regulation</keyword>
<dbReference type="InterPro" id="IPR036864">
    <property type="entry name" value="Zn2-C6_fun-type_DNA-bd_sf"/>
</dbReference>
<dbReference type="PROSITE" id="PS50048">
    <property type="entry name" value="ZN2_CY6_FUNGAL_2"/>
    <property type="match status" value="1"/>
</dbReference>
<evidence type="ECO:0000259" key="7">
    <source>
        <dbReference type="PROSITE" id="PS50048"/>
    </source>
</evidence>
<feature type="region of interest" description="Disordered" evidence="6">
    <location>
        <begin position="581"/>
        <end position="607"/>
    </location>
</feature>
<evidence type="ECO:0000256" key="3">
    <source>
        <dbReference type="ARBA" id="ARBA00023125"/>
    </source>
</evidence>
<gene>
    <name evidence="8" type="ORF">HMPREF1541_09484</name>
</gene>
<evidence type="ECO:0000256" key="2">
    <source>
        <dbReference type="ARBA" id="ARBA00023015"/>
    </source>
</evidence>
<name>W2SAC8_CYPE1</name>
<evidence type="ECO:0000256" key="6">
    <source>
        <dbReference type="SAM" id="MobiDB-lite"/>
    </source>
</evidence>
<keyword evidence="9" id="KW-1185">Reference proteome</keyword>
<dbReference type="GO" id="GO:0006351">
    <property type="term" value="P:DNA-templated transcription"/>
    <property type="evidence" value="ECO:0007669"/>
    <property type="project" value="InterPro"/>
</dbReference>
<dbReference type="Pfam" id="PF00172">
    <property type="entry name" value="Zn_clus"/>
    <property type="match status" value="1"/>
</dbReference>
<dbReference type="OrthoDB" id="3364175at2759"/>
<evidence type="ECO:0000256" key="4">
    <source>
        <dbReference type="ARBA" id="ARBA00023163"/>
    </source>
</evidence>
<dbReference type="EMBL" id="KB822712">
    <property type="protein sequence ID" value="ETN45652.1"/>
    <property type="molecule type" value="Genomic_DNA"/>
</dbReference>
<dbReference type="PANTHER" id="PTHR47655">
    <property type="entry name" value="QUINIC ACID UTILIZATION ACTIVATOR"/>
    <property type="match status" value="1"/>
</dbReference>
<reference evidence="8 9" key="1">
    <citation type="submission" date="2013-03" db="EMBL/GenBank/DDBJ databases">
        <title>The Genome Sequence of Phialophora europaea CBS 101466.</title>
        <authorList>
            <consortium name="The Broad Institute Genomics Platform"/>
            <person name="Cuomo C."/>
            <person name="de Hoog S."/>
            <person name="Gorbushina A."/>
            <person name="Walker B."/>
            <person name="Young S.K."/>
            <person name="Zeng Q."/>
            <person name="Gargeya S."/>
            <person name="Fitzgerald M."/>
            <person name="Haas B."/>
            <person name="Abouelleil A."/>
            <person name="Allen A.W."/>
            <person name="Alvarado L."/>
            <person name="Arachchi H.M."/>
            <person name="Berlin A.M."/>
            <person name="Chapman S.B."/>
            <person name="Gainer-Dewar J."/>
            <person name="Goldberg J."/>
            <person name="Griggs A."/>
            <person name="Gujja S."/>
            <person name="Hansen M."/>
            <person name="Howarth C."/>
            <person name="Imamovic A."/>
            <person name="Ireland A."/>
            <person name="Larimer J."/>
            <person name="McCowan C."/>
            <person name="Murphy C."/>
            <person name="Pearson M."/>
            <person name="Poon T.W."/>
            <person name="Priest M."/>
            <person name="Roberts A."/>
            <person name="Saif S."/>
            <person name="Shea T."/>
            <person name="Sisk P."/>
            <person name="Sykes S."/>
            <person name="Wortman J."/>
            <person name="Nusbaum C."/>
            <person name="Birren B."/>
        </authorList>
    </citation>
    <scope>NUCLEOTIDE SEQUENCE [LARGE SCALE GENOMIC DNA]</scope>
    <source>
        <strain evidence="8 9">CBS 101466</strain>
    </source>
</reference>
<dbReference type="Gene3D" id="4.10.240.10">
    <property type="entry name" value="Zn(2)-C6 fungal-type DNA-binding domain"/>
    <property type="match status" value="1"/>
</dbReference>
<keyword evidence="5" id="KW-0539">Nucleus</keyword>
<dbReference type="RefSeq" id="XP_008712380.1">
    <property type="nucleotide sequence ID" value="XM_008714158.1"/>
</dbReference>
<dbReference type="PROSITE" id="PS00463">
    <property type="entry name" value="ZN2_CY6_FUNGAL_1"/>
    <property type="match status" value="1"/>
</dbReference>